<dbReference type="FunFam" id="1.10.8.10:FF:000032">
    <property type="entry name" value="Release factor glutamine methyltransferase"/>
    <property type="match status" value="1"/>
</dbReference>
<evidence type="ECO:0000256" key="2">
    <source>
        <dbReference type="ARBA" id="ARBA00022679"/>
    </source>
</evidence>
<comment type="similarity">
    <text evidence="5">Belongs to the protein N5-glutamine methyltransferase family. PrmC subfamily.</text>
</comment>
<dbReference type="HAMAP" id="MF_02126">
    <property type="entry name" value="RF_methyltr_PrmC"/>
    <property type="match status" value="1"/>
</dbReference>
<name>A0A6M8U888_9GAMM</name>
<feature type="binding site" evidence="5">
    <location>
        <position position="140"/>
    </location>
    <ligand>
        <name>S-adenosyl-L-methionine</name>
        <dbReference type="ChEBI" id="CHEBI:59789"/>
    </ligand>
</feature>
<dbReference type="InterPro" id="IPR050320">
    <property type="entry name" value="N5-glutamine_MTase"/>
</dbReference>
<dbReference type="InterPro" id="IPR002052">
    <property type="entry name" value="DNA_methylase_N6_adenine_CS"/>
</dbReference>
<evidence type="ECO:0000259" key="7">
    <source>
        <dbReference type="Pfam" id="PF17827"/>
    </source>
</evidence>
<dbReference type="GO" id="GO:0102559">
    <property type="term" value="F:peptide chain release factor N(5)-glutamine methyltransferase activity"/>
    <property type="evidence" value="ECO:0007669"/>
    <property type="project" value="UniProtKB-EC"/>
</dbReference>
<dbReference type="Gene3D" id="3.40.50.150">
    <property type="entry name" value="Vaccinia Virus protein VP39"/>
    <property type="match status" value="1"/>
</dbReference>
<protein>
    <recommendedName>
        <fullName evidence="5">Release factor glutamine methyltransferase</fullName>
        <shortName evidence="5">RF MTase</shortName>
        <ecNumber evidence="5">2.1.1.297</ecNumber>
    </recommendedName>
    <alternativeName>
        <fullName evidence="5">N5-glutamine methyltransferase PrmC</fullName>
    </alternativeName>
    <alternativeName>
        <fullName evidence="5">Protein-(glutamine-N5) MTase PrmC</fullName>
    </alternativeName>
    <alternativeName>
        <fullName evidence="5">Protein-glutamine N-methyltransferase PrmC</fullName>
    </alternativeName>
</protein>
<dbReference type="GO" id="GO:0032259">
    <property type="term" value="P:methylation"/>
    <property type="evidence" value="ECO:0007669"/>
    <property type="project" value="UniProtKB-KW"/>
</dbReference>
<sequence length="276" mass="30092">MDIRCWLKAAVATLHGGDSPKRDAEVLLGFVLGKSRSWLIAFDETPLTAQQQQQLDALLARRVSGEPVAHLVGEREFWSLPLTVSPVTLIPRPDSEILVEQALARLPATPASILDLGTGTGAIALALASERPDCQVLGVDRIDEAVALAQHNAAKLQIANATFMRSDWFSAIPPQHFDVIVSNPPYIDADDRHLLEGDVRFEPRSALVAGEQGLADIRLIAHGAREALSIGGWLLLEHGWRQAQAVQAILRENQFTAIETCRDYAGNERVTVGRKP</sequence>
<dbReference type="Gene3D" id="1.10.8.10">
    <property type="entry name" value="DNA helicase RuvA subunit, C-terminal domain"/>
    <property type="match status" value="1"/>
</dbReference>
<evidence type="ECO:0000313" key="9">
    <source>
        <dbReference type="Proteomes" id="UP000505325"/>
    </source>
</evidence>
<dbReference type="Pfam" id="PF13847">
    <property type="entry name" value="Methyltransf_31"/>
    <property type="match status" value="1"/>
</dbReference>
<dbReference type="NCBIfam" id="TIGR00536">
    <property type="entry name" value="hemK_fam"/>
    <property type="match status" value="1"/>
</dbReference>
<gene>
    <name evidence="5" type="primary">prmC</name>
    <name evidence="8" type="ORF">PMPD1_2010</name>
</gene>
<dbReference type="Pfam" id="PF17827">
    <property type="entry name" value="PrmC_N"/>
    <property type="match status" value="1"/>
</dbReference>
<reference evidence="8 9" key="1">
    <citation type="submission" date="2020-06" db="EMBL/GenBank/DDBJ databases">
        <title>Genome sequence of Paramixta manurensis strain PD-1.</title>
        <authorList>
            <person name="Lee C.W."/>
            <person name="Kim J."/>
        </authorList>
    </citation>
    <scope>NUCLEOTIDE SEQUENCE [LARGE SCALE GENOMIC DNA]</scope>
    <source>
        <strain evidence="8 9">PD-1</strain>
    </source>
</reference>
<dbReference type="SUPFAM" id="SSF53335">
    <property type="entry name" value="S-adenosyl-L-methionine-dependent methyltransferases"/>
    <property type="match status" value="1"/>
</dbReference>
<dbReference type="CDD" id="cd02440">
    <property type="entry name" value="AdoMet_MTases"/>
    <property type="match status" value="1"/>
</dbReference>
<accession>A0A6M8U888</accession>
<dbReference type="PANTHER" id="PTHR18895">
    <property type="entry name" value="HEMK METHYLTRANSFERASE"/>
    <property type="match status" value="1"/>
</dbReference>
<comment type="function">
    <text evidence="5">Methylates the class 1 translation termination release factors RF1/PrfA and RF2/PrfB on the glutamine residue of the universally conserved GGQ motif.</text>
</comment>
<comment type="catalytic activity">
    <reaction evidence="4 5">
        <text>L-glutaminyl-[peptide chain release factor] + S-adenosyl-L-methionine = N(5)-methyl-L-glutaminyl-[peptide chain release factor] + S-adenosyl-L-homocysteine + H(+)</text>
        <dbReference type="Rhea" id="RHEA:42896"/>
        <dbReference type="Rhea" id="RHEA-COMP:10271"/>
        <dbReference type="Rhea" id="RHEA-COMP:10272"/>
        <dbReference type="ChEBI" id="CHEBI:15378"/>
        <dbReference type="ChEBI" id="CHEBI:30011"/>
        <dbReference type="ChEBI" id="CHEBI:57856"/>
        <dbReference type="ChEBI" id="CHEBI:59789"/>
        <dbReference type="ChEBI" id="CHEBI:61891"/>
        <dbReference type="EC" id="2.1.1.297"/>
    </reaction>
</comment>
<feature type="domain" description="Methyltransferase" evidence="6">
    <location>
        <begin position="112"/>
        <end position="253"/>
    </location>
</feature>
<evidence type="ECO:0000313" key="8">
    <source>
        <dbReference type="EMBL" id="QKJ86958.1"/>
    </source>
</evidence>
<feature type="binding site" evidence="5">
    <location>
        <begin position="117"/>
        <end position="121"/>
    </location>
    <ligand>
        <name>S-adenosyl-L-methionine</name>
        <dbReference type="ChEBI" id="CHEBI:59789"/>
    </ligand>
</feature>
<evidence type="ECO:0000256" key="5">
    <source>
        <dbReference type="HAMAP-Rule" id="MF_02126"/>
    </source>
</evidence>
<evidence type="ECO:0000259" key="6">
    <source>
        <dbReference type="Pfam" id="PF13847"/>
    </source>
</evidence>
<evidence type="ECO:0000256" key="4">
    <source>
        <dbReference type="ARBA" id="ARBA00048391"/>
    </source>
</evidence>
<dbReference type="FunFam" id="3.40.50.150:FF:000053">
    <property type="entry name" value="Release factor glutamine methyltransferase"/>
    <property type="match status" value="1"/>
</dbReference>
<dbReference type="RefSeq" id="WP_173633938.1">
    <property type="nucleotide sequence ID" value="NZ_CP054212.1"/>
</dbReference>
<proteinExistence type="inferred from homology"/>
<dbReference type="KEGG" id="pmak:PMPD1_2010"/>
<dbReference type="InterPro" id="IPR040758">
    <property type="entry name" value="PrmC_N"/>
</dbReference>
<dbReference type="AlphaFoldDB" id="A0A6M8U888"/>
<feature type="binding site" evidence="5">
    <location>
        <position position="168"/>
    </location>
    <ligand>
        <name>S-adenosyl-L-methionine</name>
        <dbReference type="ChEBI" id="CHEBI:59789"/>
    </ligand>
</feature>
<dbReference type="GO" id="GO:0003676">
    <property type="term" value="F:nucleic acid binding"/>
    <property type="evidence" value="ECO:0007669"/>
    <property type="project" value="InterPro"/>
</dbReference>
<keyword evidence="2 5" id="KW-0808">Transferase</keyword>
<dbReference type="InterPro" id="IPR019874">
    <property type="entry name" value="RF_methyltr_PrmC"/>
</dbReference>
<dbReference type="PROSITE" id="PS00092">
    <property type="entry name" value="N6_MTASE"/>
    <property type="match status" value="1"/>
</dbReference>
<feature type="domain" description="Release factor glutamine methyltransferase N-terminal" evidence="7">
    <location>
        <begin position="6"/>
        <end position="73"/>
    </location>
</feature>
<dbReference type="InterPro" id="IPR029063">
    <property type="entry name" value="SAM-dependent_MTases_sf"/>
</dbReference>
<dbReference type="InterPro" id="IPR004556">
    <property type="entry name" value="HemK-like"/>
</dbReference>
<evidence type="ECO:0000256" key="3">
    <source>
        <dbReference type="ARBA" id="ARBA00022691"/>
    </source>
</evidence>
<evidence type="ECO:0000256" key="1">
    <source>
        <dbReference type="ARBA" id="ARBA00022603"/>
    </source>
</evidence>
<organism evidence="8 9">
    <name type="scientific">Paramixta manurensis</name>
    <dbReference type="NCBI Taxonomy" id="2740817"/>
    <lineage>
        <taxon>Bacteria</taxon>
        <taxon>Pseudomonadati</taxon>
        <taxon>Pseudomonadota</taxon>
        <taxon>Gammaproteobacteria</taxon>
        <taxon>Enterobacterales</taxon>
        <taxon>Erwiniaceae</taxon>
        <taxon>Paramixta</taxon>
    </lineage>
</organism>
<keyword evidence="9" id="KW-1185">Reference proteome</keyword>
<keyword evidence="3 5" id="KW-0949">S-adenosyl-L-methionine</keyword>
<dbReference type="Proteomes" id="UP000505325">
    <property type="component" value="Chromosome"/>
</dbReference>
<dbReference type="PANTHER" id="PTHR18895:SF74">
    <property type="entry name" value="MTRF1L RELEASE FACTOR GLUTAMINE METHYLTRANSFERASE"/>
    <property type="match status" value="1"/>
</dbReference>
<feature type="binding site" evidence="5">
    <location>
        <position position="183"/>
    </location>
    <ligand>
        <name>S-adenosyl-L-methionine</name>
        <dbReference type="ChEBI" id="CHEBI:59789"/>
    </ligand>
</feature>
<dbReference type="EC" id="2.1.1.297" evidence="5"/>
<dbReference type="NCBIfam" id="TIGR03534">
    <property type="entry name" value="RF_mod_PrmC"/>
    <property type="match status" value="1"/>
</dbReference>
<dbReference type="EMBL" id="CP054212">
    <property type="protein sequence ID" value="QKJ86958.1"/>
    <property type="molecule type" value="Genomic_DNA"/>
</dbReference>
<feature type="binding site" evidence="5">
    <location>
        <begin position="183"/>
        <end position="186"/>
    </location>
    <ligand>
        <name>substrate</name>
    </ligand>
</feature>
<keyword evidence="1 5" id="KW-0489">Methyltransferase</keyword>
<dbReference type="InterPro" id="IPR025714">
    <property type="entry name" value="Methyltranfer_dom"/>
</dbReference>